<evidence type="ECO:0000256" key="1">
    <source>
        <dbReference type="SAM" id="SignalP"/>
    </source>
</evidence>
<keyword evidence="1" id="KW-0732">Signal</keyword>
<reference evidence="3 4" key="1">
    <citation type="submission" date="2018-09" db="EMBL/GenBank/DDBJ databases">
        <title>Metagenome Assembled Genomes from an Advanced Water Purification Facility.</title>
        <authorList>
            <person name="Stamps B.W."/>
            <person name="Spear J.R."/>
        </authorList>
    </citation>
    <scope>NUCLEOTIDE SEQUENCE [LARGE SCALE GENOMIC DNA]</scope>
    <source>
        <strain evidence="3">Bin_52_1</strain>
    </source>
</reference>
<proteinExistence type="predicted"/>
<feature type="chain" id="PRO_5043206502" evidence="1">
    <location>
        <begin position="28"/>
        <end position="181"/>
    </location>
</feature>
<organism evidence="3 4">
    <name type="scientific">Aquipseudomonas alcaligenes</name>
    <name type="common">Pseudomonas alcaligenes</name>
    <dbReference type="NCBI Taxonomy" id="43263"/>
    <lineage>
        <taxon>Bacteria</taxon>
        <taxon>Pseudomonadati</taxon>
        <taxon>Pseudomonadota</taxon>
        <taxon>Gammaproteobacteria</taxon>
        <taxon>Pseudomonadales</taxon>
        <taxon>Pseudomonadaceae</taxon>
        <taxon>Aquipseudomonas</taxon>
    </lineage>
</organism>
<comment type="caution">
    <text evidence="3">The sequence shown here is derived from an EMBL/GenBank/DDBJ whole genome shotgun (WGS) entry which is preliminary data.</text>
</comment>
<dbReference type="EMBL" id="SSFO01000193">
    <property type="protein sequence ID" value="TXI31301.1"/>
    <property type="molecule type" value="Genomic_DNA"/>
</dbReference>
<accession>A0A5C7W0A8</accession>
<evidence type="ECO:0000313" key="3">
    <source>
        <dbReference type="EMBL" id="TXI31301.1"/>
    </source>
</evidence>
<gene>
    <name evidence="3" type="ORF">E6Q69_11765</name>
    <name evidence="2" type="ORF">N5C05_18950</name>
</gene>
<sequence>MTLSNNRQSKILQLILCALLFVFFSRAAQSEKTDKSIFQDHQVTVYEGKTLIPDGYRFSGGVWFDEIGKATNAPSINFSGKYLIGLHSCGQGCRYYTLTDLITGNYNPSLEIFSSGGETQSKTKPGSTYYVELLFKRHSNLLIAQRYTQLKKEEVCMETHLIFEDSKLRTIKDNQQCRKYQ</sequence>
<protein>
    <submittedName>
        <fullName evidence="3">Uncharacterized protein</fullName>
    </submittedName>
</protein>
<evidence type="ECO:0000313" key="4">
    <source>
        <dbReference type="Proteomes" id="UP000321110"/>
    </source>
</evidence>
<name>A0A5C7W0A8_AQUAC</name>
<dbReference type="Proteomes" id="UP001158730">
    <property type="component" value="Unassembled WGS sequence"/>
</dbReference>
<evidence type="ECO:0000313" key="2">
    <source>
        <dbReference type="EMBL" id="MDH1056824.1"/>
    </source>
</evidence>
<dbReference type="RefSeq" id="WP_280055087.1">
    <property type="nucleotide sequence ID" value="NZ_JAOBYN010000020.1"/>
</dbReference>
<reference evidence="2" key="2">
    <citation type="submission" date="2022-09" db="EMBL/GenBank/DDBJ databases">
        <title>Intensive care unit water sources are persistently colonized with multi-drug resistant bacteria and are the site of extensive horizontal gene transfer of antibiotic resistance genes.</title>
        <authorList>
            <person name="Diorio-Toth L."/>
        </authorList>
    </citation>
    <scope>NUCLEOTIDE SEQUENCE</scope>
    <source>
        <strain evidence="2">GD03990</strain>
    </source>
</reference>
<dbReference type="EMBL" id="JAOBYN010000020">
    <property type="protein sequence ID" value="MDH1056824.1"/>
    <property type="molecule type" value="Genomic_DNA"/>
</dbReference>
<feature type="signal peptide" evidence="1">
    <location>
        <begin position="1"/>
        <end position="27"/>
    </location>
</feature>
<dbReference type="AlphaFoldDB" id="A0A5C7W0A8"/>
<dbReference type="Proteomes" id="UP000321110">
    <property type="component" value="Unassembled WGS sequence"/>
</dbReference>